<protein>
    <submittedName>
        <fullName evidence="3">Uncharacterized protein</fullName>
    </submittedName>
</protein>
<keyword evidence="1" id="KW-0175">Coiled coil</keyword>
<proteinExistence type="predicted"/>
<gene>
    <name evidence="3" type="ORF">ACFSQ0_07375</name>
</gene>
<dbReference type="Proteomes" id="UP001597357">
    <property type="component" value="Unassembled WGS sequence"/>
</dbReference>
<evidence type="ECO:0000256" key="2">
    <source>
        <dbReference type="SAM" id="Phobius"/>
    </source>
</evidence>
<sequence length="211" mass="24051">MKMETTLQVLEIINYIATIILVIVAIIGLQQLKISKETRKITSKREAFKIAAEQCNFYLEKIIPEINKLNKVIEKKELDFFSKSQVNIDGEKISVVPYTENDSIERLIDKGIDEVMTVSNLLESFSLYFVSGVASEEVGFNTVGNTFVYSVKNYLPFYISMSNSGAYKHTLSLFVNWNNKIELEKLNKEKDKIEKKLKGSKTVTIKTIGTE</sequence>
<dbReference type="RefSeq" id="WP_379046359.1">
    <property type="nucleotide sequence ID" value="NZ_JBHULZ010000040.1"/>
</dbReference>
<name>A0ABW5SDV3_9FLAO</name>
<accession>A0ABW5SDV3</accession>
<dbReference type="EMBL" id="JBHULZ010000040">
    <property type="protein sequence ID" value="MFD2697809.1"/>
    <property type="molecule type" value="Genomic_DNA"/>
</dbReference>
<reference evidence="4" key="1">
    <citation type="journal article" date="2019" name="Int. J. Syst. Evol. Microbiol.">
        <title>The Global Catalogue of Microorganisms (GCM) 10K type strain sequencing project: providing services to taxonomists for standard genome sequencing and annotation.</title>
        <authorList>
            <consortium name="The Broad Institute Genomics Platform"/>
            <consortium name="The Broad Institute Genome Sequencing Center for Infectious Disease"/>
            <person name="Wu L."/>
            <person name="Ma J."/>
        </authorList>
    </citation>
    <scope>NUCLEOTIDE SEQUENCE [LARGE SCALE GENOMIC DNA]</scope>
    <source>
        <strain evidence="4">KCTC 42255</strain>
    </source>
</reference>
<keyword evidence="4" id="KW-1185">Reference proteome</keyword>
<feature type="coiled-coil region" evidence="1">
    <location>
        <begin position="176"/>
        <end position="203"/>
    </location>
</feature>
<feature type="transmembrane region" description="Helical" evidence="2">
    <location>
        <begin position="12"/>
        <end position="29"/>
    </location>
</feature>
<comment type="caution">
    <text evidence="3">The sequence shown here is derived from an EMBL/GenBank/DDBJ whole genome shotgun (WGS) entry which is preliminary data.</text>
</comment>
<keyword evidence="2" id="KW-0472">Membrane</keyword>
<keyword evidence="2" id="KW-1133">Transmembrane helix</keyword>
<evidence type="ECO:0000313" key="3">
    <source>
        <dbReference type="EMBL" id="MFD2697809.1"/>
    </source>
</evidence>
<evidence type="ECO:0000256" key="1">
    <source>
        <dbReference type="SAM" id="Coils"/>
    </source>
</evidence>
<evidence type="ECO:0000313" key="4">
    <source>
        <dbReference type="Proteomes" id="UP001597357"/>
    </source>
</evidence>
<keyword evidence="2" id="KW-0812">Transmembrane</keyword>
<organism evidence="3 4">
    <name type="scientific">Mesonia sediminis</name>
    <dbReference type="NCBI Taxonomy" id="1703946"/>
    <lineage>
        <taxon>Bacteria</taxon>
        <taxon>Pseudomonadati</taxon>
        <taxon>Bacteroidota</taxon>
        <taxon>Flavobacteriia</taxon>
        <taxon>Flavobacteriales</taxon>
        <taxon>Flavobacteriaceae</taxon>
        <taxon>Mesonia</taxon>
    </lineage>
</organism>